<dbReference type="Proteomes" id="UP001153069">
    <property type="component" value="Unassembled WGS sequence"/>
</dbReference>
<dbReference type="EMBL" id="CAICTM010000320">
    <property type="protein sequence ID" value="CAB9507807.1"/>
    <property type="molecule type" value="Genomic_DNA"/>
</dbReference>
<feature type="compositionally biased region" description="Low complexity" evidence="5">
    <location>
        <begin position="372"/>
        <end position="408"/>
    </location>
</feature>
<feature type="transmembrane region" description="Helical" evidence="6">
    <location>
        <begin position="238"/>
        <end position="261"/>
    </location>
</feature>
<dbReference type="Gene3D" id="3.40.50.2300">
    <property type="match status" value="1"/>
</dbReference>
<keyword evidence="6" id="KW-0472">Membrane</keyword>
<sequence>MIQALQTFSSTRIIPNPQVVALGFPQTSTSYQLAIQGFEAALATQPDITLLRRIPLQDGAGSQAAYDATLQLLDAMSTDDTTSSTNSVQGIYCMDDIILMGAYQAIQDHPDFTTENITLVGTSCNGARELLTTQQQFGTTVEGPFWEGELAILTAFEYIQTGTLQSPFVRFTPNPSITVDDPWQDESWLMDFLGQSYTVDSVCTWSLHYDDRVAGLQSVDVVDDICTVIDCVHVPQGIHYAGLVLCGLNYVLAIFCTLCLFQHLFWSNSSGATGNNSNQPLFLLLVVAGAVVCNTSIIFWSHRNDNPQSTVDMDSLHWDCLLVPWTLVLGHLMTIALLLARMKQVETTRTDLQKTKTKTKQPVLPRPPKPTLPQEQEQAPPEQSIEQPQAPEQAIEQPQPQQSQQEQPMETHEDEPTTAVIITISMKEIASDVLLLAMLDVIVLTVWSVYDPLQWKFTATEWDHNGYIVQASGQCGVQNDWSLLIPLGIAVFHLTILLYGNVLSYQTKECHKHIVGGGIRGIVVALFLAFQLLLVTTPVLVVVQVYNGSVSASYLIKVCFVFGHCMSILLSVVVPRVHWYLGGERQVVWADDTKKEEKQRVLNAILASGGGNAEDGQGRPTIVEVGGFHMVSDGESSDGFELLRSKRKSGKDDGNESSDDSSTDEVDKDSSQEKTPPDDAQMQQSVTAITTGITGTVSCSRDVIQGDDDNANVDTNNDTNNQNDDNNDGNNDSESEYEEDLDDGKDNDSERRCDDTHIQSLTTATDDRSRDGFAIPVIEIDSASNDHDLFFLGEELASMFGRNRQESYLDDEE</sequence>
<evidence type="ECO:0000256" key="3">
    <source>
        <dbReference type="ARBA" id="ARBA00023180"/>
    </source>
</evidence>
<keyword evidence="8" id="KW-1185">Reference proteome</keyword>
<keyword evidence="1" id="KW-0297">G-protein coupled receptor</keyword>
<feature type="transmembrane region" description="Helical" evidence="6">
    <location>
        <begin position="321"/>
        <end position="340"/>
    </location>
</feature>
<feature type="compositionally biased region" description="Basic and acidic residues" evidence="5">
    <location>
        <begin position="744"/>
        <end position="757"/>
    </location>
</feature>
<evidence type="ECO:0000256" key="1">
    <source>
        <dbReference type="ARBA" id="ARBA00023040"/>
    </source>
</evidence>
<feature type="region of interest" description="Disordered" evidence="5">
    <location>
        <begin position="646"/>
        <end position="683"/>
    </location>
</feature>
<dbReference type="GO" id="GO:0007214">
    <property type="term" value="P:gamma-aminobutyric acid signaling pathway"/>
    <property type="evidence" value="ECO:0007669"/>
    <property type="project" value="TreeGrafter"/>
</dbReference>
<evidence type="ECO:0000313" key="8">
    <source>
        <dbReference type="Proteomes" id="UP001153069"/>
    </source>
</evidence>
<feature type="compositionally biased region" description="Basic and acidic residues" evidence="5">
    <location>
        <begin position="668"/>
        <end position="677"/>
    </location>
</feature>
<feature type="transmembrane region" description="Helical" evidence="6">
    <location>
        <begin position="552"/>
        <end position="574"/>
    </location>
</feature>
<feature type="transmembrane region" description="Helical" evidence="6">
    <location>
        <begin position="481"/>
        <end position="500"/>
    </location>
</feature>
<evidence type="ECO:0000256" key="6">
    <source>
        <dbReference type="SAM" id="Phobius"/>
    </source>
</evidence>
<proteinExistence type="predicted"/>
<dbReference type="GO" id="GO:0004965">
    <property type="term" value="F:G protein-coupled GABA receptor activity"/>
    <property type="evidence" value="ECO:0007669"/>
    <property type="project" value="InterPro"/>
</dbReference>
<name>A0A9N8HCJ3_9STRA</name>
<evidence type="ECO:0000313" key="7">
    <source>
        <dbReference type="EMBL" id="CAB9507807.1"/>
    </source>
</evidence>
<dbReference type="InterPro" id="IPR002455">
    <property type="entry name" value="GPCR3_GABA-B"/>
</dbReference>
<keyword evidence="2" id="KW-0675">Receptor</keyword>
<evidence type="ECO:0000256" key="4">
    <source>
        <dbReference type="ARBA" id="ARBA00023224"/>
    </source>
</evidence>
<keyword evidence="6" id="KW-1133">Transmembrane helix</keyword>
<dbReference type="InterPro" id="IPR028082">
    <property type="entry name" value="Peripla_BP_I"/>
</dbReference>
<dbReference type="AlphaFoldDB" id="A0A9N8HCJ3"/>
<dbReference type="SUPFAM" id="SSF53822">
    <property type="entry name" value="Periplasmic binding protein-like I"/>
    <property type="match status" value="1"/>
</dbReference>
<evidence type="ECO:0008006" key="9">
    <source>
        <dbReference type="Google" id="ProtNLM"/>
    </source>
</evidence>
<feature type="transmembrane region" description="Helical" evidence="6">
    <location>
        <begin position="433"/>
        <end position="450"/>
    </location>
</feature>
<evidence type="ECO:0000256" key="5">
    <source>
        <dbReference type="SAM" id="MobiDB-lite"/>
    </source>
</evidence>
<organism evidence="7 8">
    <name type="scientific">Seminavis robusta</name>
    <dbReference type="NCBI Taxonomy" id="568900"/>
    <lineage>
        <taxon>Eukaryota</taxon>
        <taxon>Sar</taxon>
        <taxon>Stramenopiles</taxon>
        <taxon>Ochrophyta</taxon>
        <taxon>Bacillariophyta</taxon>
        <taxon>Bacillariophyceae</taxon>
        <taxon>Bacillariophycidae</taxon>
        <taxon>Naviculales</taxon>
        <taxon>Naviculaceae</taxon>
        <taxon>Seminavis</taxon>
    </lineage>
</organism>
<feature type="region of interest" description="Disordered" evidence="5">
    <location>
        <begin position="349"/>
        <end position="415"/>
    </location>
</feature>
<keyword evidence="6" id="KW-0812">Transmembrane</keyword>
<feature type="compositionally biased region" description="Acidic residues" evidence="5">
    <location>
        <begin position="725"/>
        <end position="743"/>
    </location>
</feature>
<dbReference type="GO" id="GO:0038039">
    <property type="term" value="C:G protein-coupled receptor heterodimeric complex"/>
    <property type="evidence" value="ECO:0007669"/>
    <property type="project" value="TreeGrafter"/>
</dbReference>
<feature type="transmembrane region" description="Helical" evidence="6">
    <location>
        <begin position="281"/>
        <end position="301"/>
    </location>
</feature>
<dbReference type="PANTHER" id="PTHR10519:SF20">
    <property type="entry name" value="G-PROTEIN COUPLED RECEPTOR 156-RELATED"/>
    <property type="match status" value="1"/>
</dbReference>
<accession>A0A9N8HCJ3</accession>
<keyword evidence="3" id="KW-0325">Glycoprotein</keyword>
<dbReference type="PANTHER" id="PTHR10519">
    <property type="entry name" value="GABA-B RECEPTOR"/>
    <property type="match status" value="1"/>
</dbReference>
<feature type="transmembrane region" description="Helical" evidence="6">
    <location>
        <begin position="521"/>
        <end position="546"/>
    </location>
</feature>
<gene>
    <name evidence="7" type="ORF">SEMRO_321_G116760.1</name>
</gene>
<evidence type="ECO:0000256" key="2">
    <source>
        <dbReference type="ARBA" id="ARBA00023170"/>
    </source>
</evidence>
<reference evidence="7" key="1">
    <citation type="submission" date="2020-06" db="EMBL/GenBank/DDBJ databases">
        <authorList>
            <consortium name="Plant Systems Biology data submission"/>
        </authorList>
    </citation>
    <scope>NUCLEOTIDE SEQUENCE</scope>
    <source>
        <strain evidence="7">D6</strain>
    </source>
</reference>
<feature type="compositionally biased region" description="Low complexity" evidence="5">
    <location>
        <begin position="712"/>
        <end position="724"/>
    </location>
</feature>
<keyword evidence="4" id="KW-0807">Transducer</keyword>
<protein>
    <recommendedName>
        <fullName evidence="9">G-protein coupled receptors family 3 profile domain-containing protein</fullName>
    </recommendedName>
</protein>
<feature type="compositionally biased region" description="Acidic residues" evidence="5">
    <location>
        <begin position="655"/>
        <end position="667"/>
    </location>
</feature>
<feature type="region of interest" description="Disordered" evidence="5">
    <location>
        <begin position="700"/>
        <end position="771"/>
    </location>
</feature>
<comment type="caution">
    <text evidence="7">The sequence shown here is derived from an EMBL/GenBank/DDBJ whole genome shotgun (WGS) entry which is preliminary data.</text>
</comment>